<evidence type="ECO:0000259" key="6">
    <source>
        <dbReference type="Pfam" id="PF13505"/>
    </source>
</evidence>
<dbReference type="GO" id="GO:0009279">
    <property type="term" value="C:cell outer membrane"/>
    <property type="evidence" value="ECO:0007669"/>
    <property type="project" value="UniProtKB-SubCell"/>
</dbReference>
<protein>
    <submittedName>
        <fullName evidence="7">Outer membrane immunogenic protein</fullName>
    </submittedName>
</protein>
<dbReference type="Pfam" id="PF13505">
    <property type="entry name" value="OMP_b-brl"/>
    <property type="match status" value="1"/>
</dbReference>
<dbReference type="PANTHER" id="PTHR34001:SF3">
    <property type="entry name" value="BLL7405 PROTEIN"/>
    <property type="match status" value="1"/>
</dbReference>
<dbReference type="RefSeq" id="WP_146686799.1">
    <property type="nucleotide sequence ID" value="NZ_LT629750.1"/>
</dbReference>
<evidence type="ECO:0000313" key="8">
    <source>
        <dbReference type="Proteomes" id="UP000243904"/>
    </source>
</evidence>
<evidence type="ECO:0000256" key="1">
    <source>
        <dbReference type="ARBA" id="ARBA00004442"/>
    </source>
</evidence>
<sequence>MKRILLTSVSLGVLGLTGPALAADLPVYTKAPAYAAPAYDWSGFYVGVFGGGGWGNHNVSNASGPASTFANFTSNYSSQGGMAGGEAGFNWQSGNYVLGIEADGFWSGINGSDAAAVNVGTFPITSVDQDNLRWGGTLRARGGIAVDRLLLFFTGGWAYGDLVHTNTDPVLGADQFTVHGNGLTAGGGIAYALTNNLIGKVEYRYYNFNAYSRPGLPTFTANGQLPYTVNSTYSVVTVGLDYKFGGPGPVVAKY</sequence>
<accession>A0A1H1QT06</accession>
<evidence type="ECO:0000256" key="4">
    <source>
        <dbReference type="ARBA" id="ARBA00023237"/>
    </source>
</evidence>
<evidence type="ECO:0000256" key="2">
    <source>
        <dbReference type="ARBA" id="ARBA00022729"/>
    </source>
</evidence>
<evidence type="ECO:0000313" key="7">
    <source>
        <dbReference type="EMBL" id="SDS26632.1"/>
    </source>
</evidence>
<gene>
    <name evidence="7" type="ORF">SAMN05444158_1526</name>
</gene>
<organism evidence="7 8">
    <name type="scientific">Bradyrhizobium canariense</name>
    <dbReference type="NCBI Taxonomy" id="255045"/>
    <lineage>
        <taxon>Bacteria</taxon>
        <taxon>Pseudomonadati</taxon>
        <taxon>Pseudomonadota</taxon>
        <taxon>Alphaproteobacteria</taxon>
        <taxon>Hyphomicrobiales</taxon>
        <taxon>Nitrobacteraceae</taxon>
        <taxon>Bradyrhizobium</taxon>
    </lineage>
</organism>
<name>A0A1H1QT06_9BRAD</name>
<comment type="subcellular location">
    <subcellularLocation>
        <location evidence="1">Cell outer membrane</location>
    </subcellularLocation>
</comment>
<dbReference type="EMBL" id="LT629750">
    <property type="protein sequence ID" value="SDS26632.1"/>
    <property type="molecule type" value="Genomic_DNA"/>
</dbReference>
<keyword evidence="4" id="KW-0998">Cell outer membrane</keyword>
<keyword evidence="3" id="KW-0472">Membrane</keyword>
<evidence type="ECO:0000256" key="3">
    <source>
        <dbReference type="ARBA" id="ARBA00023136"/>
    </source>
</evidence>
<dbReference type="InterPro" id="IPR027385">
    <property type="entry name" value="Beta-barrel_OMP"/>
</dbReference>
<reference evidence="8" key="1">
    <citation type="submission" date="2016-10" db="EMBL/GenBank/DDBJ databases">
        <authorList>
            <person name="Varghese N."/>
            <person name="Submissions S."/>
        </authorList>
    </citation>
    <scope>NUCLEOTIDE SEQUENCE [LARGE SCALE GENOMIC DNA]</scope>
    <source>
        <strain evidence="8">GAS369</strain>
    </source>
</reference>
<keyword evidence="8" id="KW-1185">Reference proteome</keyword>
<dbReference type="SUPFAM" id="SSF103515">
    <property type="entry name" value="Autotransporter"/>
    <property type="match status" value="1"/>
</dbReference>
<feature type="signal peptide" evidence="5">
    <location>
        <begin position="1"/>
        <end position="22"/>
    </location>
</feature>
<keyword evidence="2 5" id="KW-0732">Signal</keyword>
<proteinExistence type="predicted"/>
<dbReference type="PANTHER" id="PTHR34001">
    <property type="entry name" value="BLL7405 PROTEIN"/>
    <property type="match status" value="1"/>
</dbReference>
<feature type="chain" id="PRO_5009258042" evidence="5">
    <location>
        <begin position="23"/>
        <end position="254"/>
    </location>
</feature>
<dbReference type="Gene3D" id="2.40.160.20">
    <property type="match status" value="1"/>
</dbReference>
<dbReference type="AlphaFoldDB" id="A0A1H1QT06"/>
<feature type="domain" description="Outer membrane protein beta-barrel" evidence="6">
    <location>
        <begin position="31"/>
        <end position="244"/>
    </location>
</feature>
<dbReference type="Proteomes" id="UP000243904">
    <property type="component" value="Chromosome I"/>
</dbReference>
<dbReference type="InterPro" id="IPR051692">
    <property type="entry name" value="OMP-like"/>
</dbReference>
<evidence type="ECO:0000256" key="5">
    <source>
        <dbReference type="SAM" id="SignalP"/>
    </source>
</evidence>
<dbReference type="InterPro" id="IPR036709">
    <property type="entry name" value="Autotransporte_beta_dom_sf"/>
</dbReference>